<dbReference type="Pfam" id="PF22564">
    <property type="entry name" value="HAAS"/>
    <property type="match status" value="1"/>
</dbReference>
<protein>
    <submittedName>
        <fullName evidence="2">Uncharacterized protein</fullName>
    </submittedName>
</protein>
<dbReference type="RefSeq" id="WP_089933340.1">
    <property type="nucleotide sequence ID" value="NZ_PDFK01000005.1"/>
</dbReference>
<organism evidence="2 3">
    <name type="scientific">Lysinibacillus fusiformis</name>
    <dbReference type="NCBI Taxonomy" id="28031"/>
    <lineage>
        <taxon>Bacteria</taxon>
        <taxon>Bacillati</taxon>
        <taxon>Bacillota</taxon>
        <taxon>Bacilli</taxon>
        <taxon>Bacillales</taxon>
        <taxon>Bacillaceae</taxon>
        <taxon>Lysinibacillus</taxon>
    </lineage>
</organism>
<feature type="transmembrane region" description="Helical" evidence="1">
    <location>
        <begin position="255"/>
        <end position="279"/>
    </location>
</feature>
<keyword evidence="1" id="KW-0812">Transmembrane</keyword>
<comment type="caution">
    <text evidence="2">The sequence shown here is derived from an EMBL/GenBank/DDBJ whole genome shotgun (WGS) entry which is preliminary data.</text>
</comment>
<dbReference type="AlphaFoldDB" id="A0A2I0UXH5"/>
<accession>A0A2I0UXH5</accession>
<name>A0A2I0UXH5_9BACI</name>
<dbReference type="EMBL" id="PDFK01000005">
    <property type="protein sequence ID" value="PKU50737.1"/>
    <property type="molecule type" value="Genomic_DNA"/>
</dbReference>
<feature type="transmembrane region" description="Helical" evidence="1">
    <location>
        <begin position="227"/>
        <end position="248"/>
    </location>
</feature>
<gene>
    <name evidence="2" type="ORF">CRI88_16270</name>
</gene>
<evidence type="ECO:0000313" key="2">
    <source>
        <dbReference type="EMBL" id="PKU50737.1"/>
    </source>
</evidence>
<evidence type="ECO:0000256" key="1">
    <source>
        <dbReference type="SAM" id="Phobius"/>
    </source>
</evidence>
<feature type="transmembrane region" description="Helical" evidence="1">
    <location>
        <begin position="310"/>
        <end position="330"/>
    </location>
</feature>
<reference evidence="2 3" key="1">
    <citation type="submission" date="2017-10" db="EMBL/GenBank/DDBJ databases">
        <title>Draft genome of Lysinibacillus fusiformis strain Juneja, a laboratory-derived pathogen of Drosophila melanogaster.</title>
        <authorList>
            <person name="Smith B.R."/>
            <person name="Unckless R.L."/>
        </authorList>
    </citation>
    <scope>NUCLEOTIDE SEQUENCE [LARGE SCALE GENOMIC DNA]</scope>
    <source>
        <strain evidence="2 3">Juneja</strain>
    </source>
</reference>
<proteinExistence type="predicted"/>
<dbReference type="Proteomes" id="UP000234956">
    <property type="component" value="Unassembled WGS sequence"/>
</dbReference>
<keyword evidence="1" id="KW-0472">Membrane</keyword>
<feature type="transmembrane region" description="Helical" evidence="1">
    <location>
        <begin position="114"/>
        <end position="143"/>
    </location>
</feature>
<keyword evidence="1" id="KW-1133">Transmembrane helix</keyword>
<feature type="transmembrane region" description="Helical" evidence="1">
    <location>
        <begin position="178"/>
        <end position="199"/>
    </location>
</feature>
<evidence type="ECO:0000313" key="3">
    <source>
        <dbReference type="Proteomes" id="UP000234956"/>
    </source>
</evidence>
<sequence length="335" mass="37770">MSLIDSYIHEVSKRLHKNKREDIKLELKATIEDMLPESYSESDVKDVLQKLGSPTEVAASFQDTPRFLIGPEIFDQYTRTIKLVMPWAIFITVIIHVIQKIVLYSGEEALLSTIISAFAMIIVAIIAVIFHVLFWITVVFIIIERSGSEKIHLPFLKNAKQWSPDDLVKMKPIPKVKVITLSDTIFSLAGILIFSFVYWNAYRLLGIYTTNDNGSLKFVMPIFNQNVLQSFAPIVLLCIVLSLALTFIKWRAGQWTMLIAITNALLQSVGTIVFILMAIHQDFIHSASIPYMAAILETTSAKVAYTIDKILLVSIIIAVLANAFDIYQGFKKAKV</sequence>
<feature type="transmembrane region" description="Helical" evidence="1">
    <location>
        <begin position="83"/>
        <end position="102"/>
    </location>
</feature>